<reference evidence="1 2" key="1">
    <citation type="submission" date="2024-04" db="EMBL/GenBank/DDBJ databases">
        <authorList>
            <person name="Fracassetti M."/>
        </authorList>
    </citation>
    <scope>NUCLEOTIDE SEQUENCE [LARGE SCALE GENOMIC DNA]</scope>
</reference>
<keyword evidence="2" id="KW-1185">Reference proteome</keyword>
<dbReference type="AlphaFoldDB" id="A0AAV2CFR9"/>
<evidence type="ECO:0000313" key="2">
    <source>
        <dbReference type="Proteomes" id="UP001497516"/>
    </source>
</evidence>
<dbReference type="EMBL" id="OZ034813">
    <property type="protein sequence ID" value="CAL1354713.1"/>
    <property type="molecule type" value="Genomic_DNA"/>
</dbReference>
<name>A0AAV2CFR9_9ROSI</name>
<gene>
    <name evidence="1" type="ORF">LTRI10_LOCUS2509</name>
</gene>
<protein>
    <submittedName>
        <fullName evidence="1">Uncharacterized protein</fullName>
    </submittedName>
</protein>
<proteinExistence type="predicted"/>
<dbReference type="Proteomes" id="UP001497516">
    <property type="component" value="Chromosome 1"/>
</dbReference>
<organism evidence="1 2">
    <name type="scientific">Linum trigynum</name>
    <dbReference type="NCBI Taxonomy" id="586398"/>
    <lineage>
        <taxon>Eukaryota</taxon>
        <taxon>Viridiplantae</taxon>
        <taxon>Streptophyta</taxon>
        <taxon>Embryophyta</taxon>
        <taxon>Tracheophyta</taxon>
        <taxon>Spermatophyta</taxon>
        <taxon>Magnoliopsida</taxon>
        <taxon>eudicotyledons</taxon>
        <taxon>Gunneridae</taxon>
        <taxon>Pentapetalae</taxon>
        <taxon>rosids</taxon>
        <taxon>fabids</taxon>
        <taxon>Malpighiales</taxon>
        <taxon>Linaceae</taxon>
        <taxon>Linum</taxon>
    </lineage>
</organism>
<evidence type="ECO:0000313" key="1">
    <source>
        <dbReference type="EMBL" id="CAL1354713.1"/>
    </source>
</evidence>
<sequence length="141" mass="16547">MEFSSLTLCEGSPPTGLRSFKLLLHHRAKSWTQKRDIVTFQQGVQENFQQHWERFGVLTRRHLDHGYSEDRLNKNFVNGLLENYKEIIERSYPTGFRYNDLEKMKELCGRKGGSYYSLRNGYSELSQQDEHRDKGASGKGR</sequence>
<accession>A0AAV2CFR9</accession>